<organism evidence="3">
    <name type="scientific">hydrothermal vent metagenome</name>
    <dbReference type="NCBI Taxonomy" id="652676"/>
    <lineage>
        <taxon>unclassified sequences</taxon>
        <taxon>metagenomes</taxon>
        <taxon>ecological metagenomes</taxon>
    </lineage>
</organism>
<dbReference type="PANTHER" id="PTHR10695:SF46">
    <property type="entry name" value="BIFUNCTIONAL COENZYME A SYNTHASE-RELATED"/>
    <property type="match status" value="1"/>
</dbReference>
<gene>
    <name evidence="3" type="ORF">MNBD_ALPHA01-761</name>
</gene>
<dbReference type="SUPFAM" id="SSF52540">
    <property type="entry name" value="P-loop containing nucleoside triphosphate hydrolases"/>
    <property type="match status" value="1"/>
</dbReference>
<dbReference type="GO" id="GO:0005524">
    <property type="term" value="F:ATP binding"/>
    <property type="evidence" value="ECO:0007669"/>
    <property type="project" value="UniProtKB-KW"/>
</dbReference>
<name>A0A3B0SRR2_9ZZZZ</name>
<dbReference type="EMBL" id="UOEJ01000251">
    <property type="protein sequence ID" value="VAW06783.1"/>
    <property type="molecule type" value="Genomic_DNA"/>
</dbReference>
<dbReference type="Pfam" id="PF01121">
    <property type="entry name" value="CoaE"/>
    <property type="match status" value="1"/>
</dbReference>
<dbReference type="GO" id="GO:0015937">
    <property type="term" value="P:coenzyme A biosynthetic process"/>
    <property type="evidence" value="ECO:0007669"/>
    <property type="project" value="InterPro"/>
</dbReference>
<dbReference type="CDD" id="cd02022">
    <property type="entry name" value="DPCK"/>
    <property type="match status" value="1"/>
</dbReference>
<protein>
    <submittedName>
        <fullName evidence="3">Dephospho-CoA kinase</fullName>
        <ecNumber evidence="3">2.7.1.24</ecNumber>
    </submittedName>
</protein>
<reference evidence="3" key="1">
    <citation type="submission" date="2018-06" db="EMBL/GenBank/DDBJ databases">
        <authorList>
            <person name="Zhirakovskaya E."/>
        </authorList>
    </citation>
    <scope>NUCLEOTIDE SEQUENCE</scope>
</reference>
<keyword evidence="3" id="KW-0808">Transferase</keyword>
<dbReference type="PROSITE" id="PS51219">
    <property type="entry name" value="DPCK"/>
    <property type="match status" value="1"/>
</dbReference>
<accession>A0A3B0SRR2</accession>
<dbReference type="Gene3D" id="3.40.50.300">
    <property type="entry name" value="P-loop containing nucleotide triphosphate hydrolases"/>
    <property type="match status" value="1"/>
</dbReference>
<evidence type="ECO:0000313" key="3">
    <source>
        <dbReference type="EMBL" id="VAW06783.1"/>
    </source>
</evidence>
<dbReference type="EC" id="2.7.1.24" evidence="3"/>
<keyword evidence="2" id="KW-0067">ATP-binding</keyword>
<proteinExistence type="inferred from homology"/>
<dbReference type="InterPro" id="IPR001977">
    <property type="entry name" value="Depp_CoAkinase"/>
</dbReference>
<keyword evidence="3" id="KW-0418">Kinase</keyword>
<evidence type="ECO:0000256" key="2">
    <source>
        <dbReference type="ARBA" id="ARBA00022840"/>
    </source>
</evidence>
<dbReference type="HAMAP" id="MF_00376">
    <property type="entry name" value="Dephospho_CoA_kinase"/>
    <property type="match status" value="1"/>
</dbReference>
<dbReference type="InterPro" id="IPR027417">
    <property type="entry name" value="P-loop_NTPase"/>
</dbReference>
<sequence length="210" mass="23530">MYFWGLIMKNKPIIVIGLTGSIAMGKTETAKMFVRAGVPIFDSDRAVHDLMVKDGAATDMVEQAFPGVAGPDGIDRKALGERVFGDPAALKKLESILHPMVSDRRKVFFEQARAQGCDLVVMDVPLLFETGAQKQCDYTVVVTAPAEVQRQRVLARPHMTVEKFENILARQMPDNEKRRRADFIVHSDRGISYAEDQIDQIIKKIRADQE</sequence>
<dbReference type="NCBIfam" id="TIGR00152">
    <property type="entry name" value="dephospho-CoA kinase"/>
    <property type="match status" value="1"/>
</dbReference>
<dbReference type="GO" id="GO:0004140">
    <property type="term" value="F:dephospho-CoA kinase activity"/>
    <property type="evidence" value="ECO:0007669"/>
    <property type="project" value="UniProtKB-EC"/>
</dbReference>
<dbReference type="AlphaFoldDB" id="A0A3B0SRR2"/>
<dbReference type="PANTHER" id="PTHR10695">
    <property type="entry name" value="DEPHOSPHO-COA KINASE-RELATED"/>
    <property type="match status" value="1"/>
</dbReference>
<keyword evidence="1" id="KW-0547">Nucleotide-binding</keyword>
<evidence type="ECO:0000256" key="1">
    <source>
        <dbReference type="ARBA" id="ARBA00022741"/>
    </source>
</evidence>